<dbReference type="Proteomes" id="UP000729357">
    <property type="component" value="Unassembled WGS sequence"/>
</dbReference>
<accession>A0A9P8JW14</accession>
<dbReference type="AlphaFoldDB" id="A0A9P8JW14"/>
<evidence type="ECO:0000313" key="3">
    <source>
        <dbReference type="Proteomes" id="UP000729357"/>
    </source>
</evidence>
<feature type="region of interest" description="Disordered" evidence="1">
    <location>
        <begin position="15"/>
        <end position="112"/>
    </location>
</feature>
<name>A0A9P8JW14_AURME</name>
<evidence type="ECO:0000256" key="1">
    <source>
        <dbReference type="SAM" id="MobiDB-lite"/>
    </source>
</evidence>
<keyword evidence="3" id="KW-1185">Reference proteome</keyword>
<sequence length="130" mass="13879">MFSTSIFVVEVDLHDKPATHSSSSSSSRSNSNSNNNKGTISVTNAITDTKGNQNNKVSVKTASSRRFLFNPIPKPEPVHEPPNSETIDDPLGPKPEPIPCPPTPDPCPPPAPISWKVLWASLSAPTNPSV</sequence>
<reference evidence="2" key="2">
    <citation type="submission" date="2021-08" db="EMBL/GenBank/DDBJ databases">
        <authorList>
            <person name="Gostincar C."/>
            <person name="Sun X."/>
            <person name="Song Z."/>
            <person name="Gunde-Cimerman N."/>
        </authorList>
    </citation>
    <scope>NUCLEOTIDE SEQUENCE</scope>
    <source>
        <strain evidence="2">EXF-9298</strain>
    </source>
</reference>
<organism evidence="2 3">
    <name type="scientific">Aureobasidium melanogenum</name>
    <name type="common">Aureobasidium pullulans var. melanogenum</name>
    <dbReference type="NCBI Taxonomy" id="46634"/>
    <lineage>
        <taxon>Eukaryota</taxon>
        <taxon>Fungi</taxon>
        <taxon>Dikarya</taxon>
        <taxon>Ascomycota</taxon>
        <taxon>Pezizomycotina</taxon>
        <taxon>Dothideomycetes</taxon>
        <taxon>Dothideomycetidae</taxon>
        <taxon>Dothideales</taxon>
        <taxon>Saccotheciaceae</taxon>
        <taxon>Aureobasidium</taxon>
    </lineage>
</organism>
<feature type="compositionally biased region" description="Pro residues" evidence="1">
    <location>
        <begin position="92"/>
        <end position="112"/>
    </location>
</feature>
<feature type="non-terminal residue" evidence="2">
    <location>
        <position position="130"/>
    </location>
</feature>
<dbReference type="EMBL" id="JAHFXS010000434">
    <property type="protein sequence ID" value="KAG9985000.1"/>
    <property type="molecule type" value="Genomic_DNA"/>
</dbReference>
<feature type="compositionally biased region" description="Polar residues" evidence="1">
    <location>
        <begin position="37"/>
        <end position="64"/>
    </location>
</feature>
<evidence type="ECO:0000313" key="2">
    <source>
        <dbReference type="EMBL" id="KAG9985000.1"/>
    </source>
</evidence>
<proteinExistence type="predicted"/>
<gene>
    <name evidence="2" type="ORF">KCU98_g5020</name>
</gene>
<reference evidence="2" key="1">
    <citation type="journal article" date="2021" name="J Fungi (Basel)">
        <title>Virulence traits and population genomics of the black yeast Aureobasidium melanogenum.</title>
        <authorList>
            <person name="Cernosa A."/>
            <person name="Sun X."/>
            <person name="Gostincar C."/>
            <person name="Fang C."/>
            <person name="Gunde-Cimerman N."/>
            <person name="Song Z."/>
        </authorList>
    </citation>
    <scope>NUCLEOTIDE SEQUENCE</scope>
    <source>
        <strain evidence="2">EXF-9298</strain>
    </source>
</reference>
<comment type="caution">
    <text evidence="2">The sequence shown here is derived from an EMBL/GenBank/DDBJ whole genome shotgun (WGS) entry which is preliminary data.</text>
</comment>
<feature type="compositionally biased region" description="Low complexity" evidence="1">
    <location>
        <begin position="21"/>
        <end position="36"/>
    </location>
</feature>
<protein>
    <submittedName>
        <fullName evidence="2">Uncharacterized protein</fullName>
    </submittedName>
</protein>